<protein>
    <submittedName>
        <fullName evidence="3">RWD domain-containing protein 1-like</fullName>
    </submittedName>
</protein>
<dbReference type="FunFam" id="3.10.110.10:FF:000075">
    <property type="entry name" value="RWD domain-containing protein (Gir2)"/>
    <property type="match status" value="1"/>
</dbReference>
<proteinExistence type="predicted"/>
<sequence>MTDFKEEQNNEIEAIESIYPEEIEVLKTEPYHVFTITIRSQDTDQCTDEVDPDQANCVIQFSYVENYPEEAPLFEITDSENLADDQLEDIITLINEQIEENIGMVVVFTIVSAVQEKLTEMVEESKRRKVEEAERKQRQLEEEEQKRFEGTKVSVETFLAWKTKFDAEMAELKKEKILKEKTKGLTGKEMFLRDASMAESDLKLLESEEDGVEVDESLFQDMDDLDLDEDLEEAGD</sequence>
<dbReference type="InterPro" id="IPR006575">
    <property type="entry name" value="RWD_dom"/>
</dbReference>
<dbReference type="PROSITE" id="PS50908">
    <property type="entry name" value="RWD"/>
    <property type="match status" value="1"/>
</dbReference>
<dbReference type="Proteomes" id="UP000694844">
    <property type="component" value="Chromosome 7"/>
</dbReference>
<dbReference type="Pfam" id="PF16543">
    <property type="entry name" value="DFRP_C"/>
    <property type="match status" value="1"/>
</dbReference>
<dbReference type="Gene3D" id="3.10.110.10">
    <property type="entry name" value="Ubiquitin Conjugating Enzyme"/>
    <property type="match status" value="1"/>
</dbReference>
<dbReference type="InterPro" id="IPR032378">
    <property type="entry name" value="ZC3H15/TMA46_C"/>
</dbReference>
<dbReference type="InterPro" id="IPR016135">
    <property type="entry name" value="UBQ-conjugating_enzyme/RWD"/>
</dbReference>
<accession>A0A8B8ARY7</accession>
<reference evidence="3" key="1">
    <citation type="submission" date="2025-08" db="UniProtKB">
        <authorList>
            <consortium name="RefSeq"/>
        </authorList>
    </citation>
    <scope>IDENTIFICATION</scope>
    <source>
        <tissue evidence="3">Whole sample</tissue>
    </source>
</reference>
<keyword evidence="2" id="KW-1185">Reference proteome</keyword>
<evidence type="ECO:0000313" key="3">
    <source>
        <dbReference type="RefSeq" id="XP_022294197.1"/>
    </source>
</evidence>
<dbReference type="Pfam" id="PF05773">
    <property type="entry name" value="RWD"/>
    <property type="match status" value="1"/>
</dbReference>
<dbReference type="AlphaFoldDB" id="A0A8B8ARY7"/>
<organism evidence="2 3">
    <name type="scientific">Crassostrea virginica</name>
    <name type="common">Eastern oyster</name>
    <dbReference type="NCBI Taxonomy" id="6565"/>
    <lineage>
        <taxon>Eukaryota</taxon>
        <taxon>Metazoa</taxon>
        <taxon>Spiralia</taxon>
        <taxon>Lophotrochozoa</taxon>
        <taxon>Mollusca</taxon>
        <taxon>Bivalvia</taxon>
        <taxon>Autobranchia</taxon>
        <taxon>Pteriomorphia</taxon>
        <taxon>Ostreida</taxon>
        <taxon>Ostreoidea</taxon>
        <taxon>Ostreidae</taxon>
        <taxon>Crassostrea</taxon>
    </lineage>
</organism>
<name>A0A8B8ARY7_CRAVI</name>
<dbReference type="KEGG" id="cvn:111104500"/>
<dbReference type="InterPro" id="IPR040213">
    <property type="entry name" value="GIR2-like"/>
</dbReference>
<evidence type="ECO:0000259" key="1">
    <source>
        <dbReference type="PROSITE" id="PS50908"/>
    </source>
</evidence>
<dbReference type="PANTHER" id="PTHR12292">
    <property type="entry name" value="RWD DOMAIN-CONTAINING PROTEIN"/>
    <property type="match status" value="1"/>
</dbReference>
<dbReference type="RefSeq" id="XP_022294197.1">
    <property type="nucleotide sequence ID" value="XM_022438489.1"/>
</dbReference>
<dbReference type="SMART" id="SM00591">
    <property type="entry name" value="RWD"/>
    <property type="match status" value="1"/>
</dbReference>
<gene>
    <name evidence="3" type="primary">LOC111104500</name>
</gene>
<feature type="domain" description="RWD" evidence="1">
    <location>
        <begin position="10"/>
        <end position="121"/>
    </location>
</feature>
<evidence type="ECO:0000313" key="2">
    <source>
        <dbReference type="Proteomes" id="UP000694844"/>
    </source>
</evidence>
<dbReference type="CDD" id="cd23816">
    <property type="entry name" value="RWD_RWDD1"/>
    <property type="match status" value="1"/>
</dbReference>
<dbReference type="SUPFAM" id="SSF54495">
    <property type="entry name" value="UBC-like"/>
    <property type="match status" value="1"/>
</dbReference>
<dbReference type="GeneID" id="111104500"/>
<dbReference type="OrthoDB" id="277175at2759"/>